<dbReference type="Gene3D" id="3.60.40.10">
    <property type="entry name" value="PPM-type phosphatase domain"/>
    <property type="match status" value="1"/>
</dbReference>
<keyword evidence="1" id="KW-0378">Hydrolase</keyword>
<dbReference type="EMBL" id="FOAZ01000009">
    <property type="protein sequence ID" value="SEL51399.1"/>
    <property type="molecule type" value="Genomic_DNA"/>
</dbReference>
<dbReference type="eggNOG" id="COG2203">
    <property type="taxonomic scope" value="Bacteria"/>
</dbReference>
<dbReference type="SUPFAM" id="SSF55785">
    <property type="entry name" value="PYP-like sensor domain (PAS domain)"/>
    <property type="match status" value="1"/>
</dbReference>
<dbReference type="FunFam" id="3.30.450.40:FF:000035">
    <property type="entry name" value="PAS sensor protein"/>
    <property type="match status" value="1"/>
</dbReference>
<dbReference type="InterPro" id="IPR035965">
    <property type="entry name" value="PAS-like_dom_sf"/>
</dbReference>
<dbReference type="PANTHER" id="PTHR43156:SF2">
    <property type="entry name" value="STAGE II SPORULATION PROTEIN E"/>
    <property type="match status" value="1"/>
</dbReference>
<gene>
    <name evidence="3" type="ORF">SAMN05414137_109213</name>
</gene>
<keyword evidence="4" id="KW-1185">Reference proteome</keyword>
<organism evidence="3 4">
    <name type="scientific">Streptacidiphilus jiangxiensis</name>
    <dbReference type="NCBI Taxonomy" id="235985"/>
    <lineage>
        <taxon>Bacteria</taxon>
        <taxon>Bacillati</taxon>
        <taxon>Actinomycetota</taxon>
        <taxon>Actinomycetes</taxon>
        <taxon>Kitasatosporales</taxon>
        <taxon>Streptomycetaceae</taxon>
        <taxon>Streptacidiphilus</taxon>
    </lineage>
</organism>
<evidence type="ECO:0000313" key="4">
    <source>
        <dbReference type="Proteomes" id="UP000183015"/>
    </source>
</evidence>
<dbReference type="GO" id="GO:0016791">
    <property type="term" value="F:phosphatase activity"/>
    <property type="evidence" value="ECO:0007669"/>
    <property type="project" value="TreeGrafter"/>
</dbReference>
<dbReference type="InterPro" id="IPR001932">
    <property type="entry name" value="PPM-type_phosphatase-like_dom"/>
</dbReference>
<protein>
    <submittedName>
        <fullName evidence="3">PAS domain S-box-containing protein</fullName>
    </submittedName>
</protein>
<dbReference type="OrthoDB" id="118142at2"/>
<dbReference type="InterPro" id="IPR036457">
    <property type="entry name" value="PPM-type-like_dom_sf"/>
</dbReference>
<dbReference type="SMART" id="SM00331">
    <property type="entry name" value="PP2C_SIG"/>
    <property type="match status" value="1"/>
</dbReference>
<dbReference type="eggNOG" id="COG2208">
    <property type="taxonomic scope" value="Bacteria"/>
</dbReference>
<dbReference type="PROSITE" id="PS50112">
    <property type="entry name" value="PAS"/>
    <property type="match status" value="1"/>
</dbReference>
<dbReference type="InterPro" id="IPR052016">
    <property type="entry name" value="Bact_Sigma-Reg"/>
</dbReference>
<reference evidence="4" key="1">
    <citation type="submission" date="2016-10" db="EMBL/GenBank/DDBJ databases">
        <authorList>
            <person name="Varghese N."/>
        </authorList>
    </citation>
    <scope>NUCLEOTIDE SEQUENCE [LARGE SCALE GENOMIC DNA]</scope>
    <source>
        <strain evidence="4">DSM 45096 / BCRC 16803 / CGMCC 4.1857 / CIP 109030 / JCM 12277 / KCTC 19219 / NBRC 100920 / 33214</strain>
    </source>
</reference>
<dbReference type="Proteomes" id="UP000183015">
    <property type="component" value="Unassembled WGS sequence"/>
</dbReference>
<dbReference type="SMART" id="SM00091">
    <property type="entry name" value="PAS"/>
    <property type="match status" value="1"/>
</dbReference>
<dbReference type="Gene3D" id="3.30.450.20">
    <property type="entry name" value="PAS domain"/>
    <property type="match status" value="1"/>
</dbReference>
<dbReference type="InterPro" id="IPR000014">
    <property type="entry name" value="PAS"/>
</dbReference>
<dbReference type="Pfam" id="PF08448">
    <property type="entry name" value="PAS_4"/>
    <property type="match status" value="1"/>
</dbReference>
<dbReference type="NCBIfam" id="TIGR00229">
    <property type="entry name" value="sensory_box"/>
    <property type="match status" value="1"/>
</dbReference>
<feature type="domain" description="PAS" evidence="2">
    <location>
        <begin position="21"/>
        <end position="91"/>
    </location>
</feature>
<dbReference type="CDD" id="cd16936">
    <property type="entry name" value="HATPase_RsbW-like"/>
    <property type="match status" value="1"/>
</dbReference>
<dbReference type="Gene3D" id="3.30.450.40">
    <property type="match status" value="1"/>
</dbReference>
<name>A0A1H7QU38_STRJI</name>
<dbReference type="InterPro" id="IPR003018">
    <property type="entry name" value="GAF"/>
</dbReference>
<dbReference type="AlphaFoldDB" id="A0A1H7QU38"/>
<dbReference type="RefSeq" id="WP_082014912.1">
    <property type="nucleotide sequence ID" value="NZ_BBPN01000009.1"/>
</dbReference>
<dbReference type="FunFam" id="3.30.565.10:FF:000028">
    <property type="entry name" value="PAS sensor protein"/>
    <property type="match status" value="1"/>
</dbReference>
<dbReference type="Pfam" id="PF13581">
    <property type="entry name" value="HATPase_c_2"/>
    <property type="match status" value="1"/>
</dbReference>
<dbReference type="Pfam" id="PF07228">
    <property type="entry name" value="SpoIIE"/>
    <property type="match status" value="1"/>
</dbReference>
<dbReference type="PANTHER" id="PTHR43156">
    <property type="entry name" value="STAGE II SPORULATION PROTEIN E-RELATED"/>
    <property type="match status" value="1"/>
</dbReference>
<accession>A0A1H7QU38</accession>
<evidence type="ECO:0000256" key="1">
    <source>
        <dbReference type="ARBA" id="ARBA00022801"/>
    </source>
</evidence>
<dbReference type="InterPro" id="IPR013656">
    <property type="entry name" value="PAS_4"/>
</dbReference>
<dbReference type="CDD" id="cd00130">
    <property type="entry name" value="PAS"/>
    <property type="match status" value="1"/>
</dbReference>
<proteinExistence type="predicted"/>
<dbReference type="Gene3D" id="3.30.565.10">
    <property type="entry name" value="Histidine kinase-like ATPase, C-terminal domain"/>
    <property type="match status" value="1"/>
</dbReference>
<dbReference type="SUPFAM" id="SSF55874">
    <property type="entry name" value="ATPase domain of HSP90 chaperone/DNA topoisomerase II/histidine kinase"/>
    <property type="match status" value="1"/>
</dbReference>
<dbReference type="STRING" id="235985.SAMN05414137_109213"/>
<dbReference type="InterPro" id="IPR003594">
    <property type="entry name" value="HATPase_dom"/>
</dbReference>
<sequence>MEHRPRPGGGHTAVAPLDATAAEVLDGLFEATPSGLAVYDTDLRLVRMNAALERILGAPAVTALGRRMDEVFPSGEGERMVARLAAVLRTGIPVLTTEHRGRTAADPARDHVWAISSFRLAAADGRILGVASSIVDVTEVDHTRERLLTLKQAAERIGSTLDVIGTAEELAEVAVPRLADFVAVDLLDGVAEGAPPPRGPVPGTAVLRRAAVRSVTENAPESAVPVGTVTTYPPDTPYARCLSSGESLLLPVLDRAADWLAQGGERAAKILRVGAHTLMTVPLKARDVTLGLAHFYRWELPEPFDGEDLALAEDLVSRAAVCIDNARRYTEEHRATLTLQRSLLLRGSIPVPGLMETAHRYVPARAHAGAAGDWFDVVPLSGARVGLVVGDVVGRGIEAVARAGRLRTAIRTLASLDLPPDELLSRLDALARRQIDAPSVAGSADESVGPGLSGTCLYLVHDRVTGQCTMASAGHPPPIVVREGRGAELVPLQPGPPLGLGTLPFEATEMQLPEDAVLALWTDGLVGARDQDPDAAVARLLGALASPAGSLDELCGTAFAAALATRRPDDDAILLLARPQRLPSDQVATWELPVDPAVVARARDEVSLRLASWGLADEGMVTELIVSELVTNAIRYGKEPILLRLIRDGGELISEVFDRSSTSPHLRRAADTDEGGRGLFMVAQLADAWGTRYAPRGKTIWAKQALPAPQ</sequence>
<dbReference type="InterPro" id="IPR029016">
    <property type="entry name" value="GAF-like_dom_sf"/>
</dbReference>
<dbReference type="SUPFAM" id="SSF81606">
    <property type="entry name" value="PP2C-like"/>
    <property type="match status" value="1"/>
</dbReference>
<dbReference type="InterPro" id="IPR036890">
    <property type="entry name" value="HATPase_C_sf"/>
</dbReference>
<dbReference type="SUPFAM" id="SSF55781">
    <property type="entry name" value="GAF domain-like"/>
    <property type="match status" value="1"/>
</dbReference>
<dbReference type="Pfam" id="PF01590">
    <property type="entry name" value="GAF"/>
    <property type="match status" value="1"/>
</dbReference>
<evidence type="ECO:0000313" key="3">
    <source>
        <dbReference type="EMBL" id="SEL51399.1"/>
    </source>
</evidence>
<evidence type="ECO:0000259" key="2">
    <source>
        <dbReference type="PROSITE" id="PS50112"/>
    </source>
</evidence>